<sequence>MESENTYMIVNGPDSSIILRYIRNTASKEEKAQVGVWLKEDPEHEKVLLQIARIYYANRTHERIASRDWLQGYREVEKKINNRGKKLWLYRISAIAVCFIGVLAISTIISFFLRESSTVVPQQVTVYANKGVRTCLDLPDGSVVHLNSGSTLSYPLIYDKKERRVILSGEAYFSVKHDPDHPFVVRVSGDRMSVKVLGTEFNVQAYEGENIIQTTLVEGTVNIETKDLDGMSNEISLSPSEKATYDLSNNVLDVVKVDVMNEIAWKEGCLVFKETPLPEVLKHLANFYNADFKIQDSILNSYHFTGTFKNRELPQVLDYLRISSRIDYIIKRMETDDSSSEQRELVLLRKRKK</sequence>
<organism evidence="4 5">
    <name type="scientific">Parabacteroides hominis</name>
    <dbReference type="NCBI Taxonomy" id="2763057"/>
    <lineage>
        <taxon>Bacteria</taxon>
        <taxon>Pseudomonadati</taxon>
        <taxon>Bacteroidota</taxon>
        <taxon>Bacteroidia</taxon>
        <taxon>Bacteroidales</taxon>
        <taxon>Tannerellaceae</taxon>
        <taxon>Parabacteroides</taxon>
    </lineage>
</organism>
<feature type="domain" description="FecR protein" evidence="2">
    <location>
        <begin position="127"/>
        <end position="221"/>
    </location>
</feature>
<evidence type="ECO:0000313" key="4">
    <source>
        <dbReference type="EMBL" id="MBC5634593.1"/>
    </source>
</evidence>
<dbReference type="InterPro" id="IPR006860">
    <property type="entry name" value="FecR"/>
</dbReference>
<dbReference type="RefSeq" id="WP_186931201.1">
    <property type="nucleotide sequence ID" value="NZ_JACOOJ010000042.1"/>
</dbReference>
<dbReference type="Pfam" id="PF16344">
    <property type="entry name" value="FecR_C"/>
    <property type="match status" value="1"/>
</dbReference>
<dbReference type="EMBL" id="JACOOJ010000042">
    <property type="protein sequence ID" value="MBC5634593.1"/>
    <property type="molecule type" value="Genomic_DNA"/>
</dbReference>
<feature type="domain" description="Protein FecR C-terminal" evidence="3">
    <location>
        <begin position="270"/>
        <end position="331"/>
    </location>
</feature>
<reference evidence="4 5" key="1">
    <citation type="submission" date="2020-08" db="EMBL/GenBank/DDBJ databases">
        <title>Genome public.</title>
        <authorList>
            <person name="Liu C."/>
            <person name="Sun Q."/>
        </authorList>
    </citation>
    <scope>NUCLEOTIDE SEQUENCE [LARGE SCALE GENOMIC DNA]</scope>
    <source>
        <strain evidence="4 5">NSJ-79</strain>
    </source>
</reference>
<dbReference type="Gene3D" id="3.55.50.30">
    <property type="match status" value="1"/>
</dbReference>
<comment type="caution">
    <text evidence="4">The sequence shown here is derived from an EMBL/GenBank/DDBJ whole genome shotgun (WGS) entry which is preliminary data.</text>
</comment>
<proteinExistence type="predicted"/>
<protein>
    <submittedName>
        <fullName evidence="4">DUF4974 domain-containing protein</fullName>
    </submittedName>
</protein>
<dbReference type="PIRSF" id="PIRSF018266">
    <property type="entry name" value="FecR"/>
    <property type="match status" value="1"/>
</dbReference>
<gene>
    <name evidence="4" type="ORF">H8S65_17750</name>
</gene>
<keyword evidence="5" id="KW-1185">Reference proteome</keyword>
<name>A0ABR7DUU2_9BACT</name>
<keyword evidence="1" id="KW-0472">Membrane</keyword>
<keyword evidence="1" id="KW-0812">Transmembrane</keyword>
<dbReference type="Pfam" id="PF04773">
    <property type="entry name" value="FecR"/>
    <property type="match status" value="1"/>
</dbReference>
<evidence type="ECO:0000259" key="2">
    <source>
        <dbReference type="Pfam" id="PF04773"/>
    </source>
</evidence>
<feature type="transmembrane region" description="Helical" evidence="1">
    <location>
        <begin position="88"/>
        <end position="113"/>
    </location>
</feature>
<evidence type="ECO:0000256" key="1">
    <source>
        <dbReference type="SAM" id="Phobius"/>
    </source>
</evidence>
<dbReference type="PANTHER" id="PTHR30273:SF2">
    <property type="entry name" value="PROTEIN FECR"/>
    <property type="match status" value="1"/>
</dbReference>
<evidence type="ECO:0000313" key="5">
    <source>
        <dbReference type="Proteomes" id="UP000651475"/>
    </source>
</evidence>
<dbReference type="Proteomes" id="UP000651475">
    <property type="component" value="Unassembled WGS sequence"/>
</dbReference>
<accession>A0ABR7DUU2</accession>
<dbReference type="InterPro" id="IPR032508">
    <property type="entry name" value="FecR_C"/>
</dbReference>
<evidence type="ECO:0000259" key="3">
    <source>
        <dbReference type="Pfam" id="PF16344"/>
    </source>
</evidence>
<dbReference type="InterPro" id="IPR012373">
    <property type="entry name" value="Ferrdict_sens_TM"/>
</dbReference>
<dbReference type="Gene3D" id="2.60.120.1440">
    <property type="match status" value="1"/>
</dbReference>
<keyword evidence="1" id="KW-1133">Transmembrane helix</keyword>
<dbReference type="PANTHER" id="PTHR30273">
    <property type="entry name" value="PERIPLASMIC SIGNAL SENSOR AND SIGMA FACTOR ACTIVATOR FECR-RELATED"/>
    <property type="match status" value="1"/>
</dbReference>